<dbReference type="GO" id="GO:0005829">
    <property type="term" value="C:cytosol"/>
    <property type="evidence" value="ECO:0007669"/>
    <property type="project" value="TreeGrafter"/>
</dbReference>
<comment type="subunit">
    <text evidence="2">Probably part of the adaptor protein complex 5 (AP-5) a tetramer composed of AP5B1, AP5M1, AP5S1 and AP5Z1.</text>
</comment>
<comment type="subcellular location">
    <subcellularLocation>
        <location evidence="7">Endomembrane system</location>
        <topology evidence="7">Peripheral membrane protein</topology>
        <orientation evidence="7">Cytoplasmic side</orientation>
    </subcellularLocation>
</comment>
<dbReference type="SUPFAM" id="SSF49447">
    <property type="entry name" value="Second domain of Mu2 adaptin subunit (ap50) of ap2 adaptor"/>
    <property type="match status" value="1"/>
</dbReference>
<evidence type="ECO:0000256" key="1">
    <source>
        <dbReference type="ARBA" id="ARBA00005324"/>
    </source>
</evidence>
<accession>A0A9W2ZY50</accession>
<dbReference type="GO" id="GO:0005764">
    <property type="term" value="C:lysosome"/>
    <property type="evidence" value="ECO:0007669"/>
    <property type="project" value="TreeGrafter"/>
</dbReference>
<dbReference type="PANTHER" id="PTHR16082:SF2">
    <property type="entry name" value="AP-5 COMPLEX SUBUNIT MU-1"/>
    <property type="match status" value="1"/>
</dbReference>
<evidence type="ECO:0000256" key="3">
    <source>
        <dbReference type="ARBA" id="ARBA00021851"/>
    </source>
</evidence>
<dbReference type="GO" id="GO:0005770">
    <property type="term" value="C:late endosome"/>
    <property type="evidence" value="ECO:0007669"/>
    <property type="project" value="TreeGrafter"/>
</dbReference>
<name>A0A9W2ZY50_BIOGL</name>
<dbReference type="PANTHER" id="PTHR16082">
    <property type="entry name" value="AP-5 COMPLEX SUBUNIT MU-1"/>
    <property type="match status" value="1"/>
</dbReference>
<evidence type="ECO:0000256" key="5">
    <source>
        <dbReference type="ARBA" id="ARBA00022927"/>
    </source>
</evidence>
<dbReference type="InterPro" id="IPR036168">
    <property type="entry name" value="AP2_Mu_C_sf"/>
</dbReference>
<keyword evidence="10" id="KW-1185">Reference proteome</keyword>
<feature type="domain" description="MHD" evidence="9">
    <location>
        <begin position="211"/>
        <end position="481"/>
    </location>
</feature>
<dbReference type="InterPro" id="IPR028565">
    <property type="entry name" value="MHD"/>
</dbReference>
<dbReference type="CDD" id="cd09256">
    <property type="entry name" value="AP_MuD_MHD"/>
    <property type="match status" value="1"/>
</dbReference>
<evidence type="ECO:0000313" key="10">
    <source>
        <dbReference type="Proteomes" id="UP001165740"/>
    </source>
</evidence>
<evidence type="ECO:0000259" key="9">
    <source>
        <dbReference type="PROSITE" id="PS51072"/>
    </source>
</evidence>
<keyword evidence="5" id="KW-0653">Protein transport</keyword>
<comment type="similarity">
    <text evidence="1">Belongs to the adaptor complexes medium subunit family.</text>
</comment>
<dbReference type="GO" id="GO:0016197">
    <property type="term" value="P:endosomal transport"/>
    <property type="evidence" value="ECO:0007669"/>
    <property type="project" value="TreeGrafter"/>
</dbReference>
<protein>
    <recommendedName>
        <fullName evidence="3">AP-5 complex subunit mu-1</fullName>
    </recommendedName>
    <alternativeName>
        <fullName evidence="8">Adaptor-related protein complex 5 subunit mu-1</fullName>
    </alternativeName>
</protein>
<dbReference type="PROSITE" id="PS51072">
    <property type="entry name" value="MHD"/>
    <property type="match status" value="1"/>
</dbReference>
<evidence type="ECO:0000256" key="6">
    <source>
        <dbReference type="ARBA" id="ARBA00023136"/>
    </source>
</evidence>
<evidence type="ECO:0000256" key="7">
    <source>
        <dbReference type="ARBA" id="ARBA00029433"/>
    </source>
</evidence>
<sequence length="488" mass="54573">MTVAIRYIWIIKLSPKANANKSTVTYIRRFPTVEKRANLLPGNIPVPDISQLHPLLVQEISQTYNVSQFLPSRDRCDSVVQKPVYQIQTENGFLWPVVALERANILYCCLPLVEPQGLPSQDITKMQLINIPSISLGFSLLCVLSEFLKVPSQELAARVQDLTAFINEAAPFGILRDVSTENIISKLSNKSINVSKTQKLAAWRASNFKGRQTLQLIISEHVSASQCARETWQDSLQVFGDVTCRAELEGGMTHVTISLSHQGSGINTPLDLLVVHPCVQKADWQDLNLSHDVAPRRIRFSPPVESFTLCHYTVKRLLELPVFGVYHMKPEETRASINIQLKLNDQIKNSFEFCELRIPFYTRAPILNYEGTPTQGSISLSSNKKELIWNIGQKFTSKDQQAILAATVVFSGSDQGLPAPTVEDAFCRGNNSYAQLSFKIPDFTHSGCGIDAKSVQLLPSTKFKLNLSREYSTVDYKIWNSIGEALCT</sequence>
<proteinExistence type="inferred from homology"/>
<keyword evidence="4" id="KW-0813">Transport</keyword>
<organism evidence="10 11">
    <name type="scientific">Biomphalaria glabrata</name>
    <name type="common">Bloodfluke planorb</name>
    <name type="synonym">Freshwater snail</name>
    <dbReference type="NCBI Taxonomy" id="6526"/>
    <lineage>
        <taxon>Eukaryota</taxon>
        <taxon>Metazoa</taxon>
        <taxon>Spiralia</taxon>
        <taxon>Lophotrochozoa</taxon>
        <taxon>Mollusca</taxon>
        <taxon>Gastropoda</taxon>
        <taxon>Heterobranchia</taxon>
        <taxon>Euthyneura</taxon>
        <taxon>Panpulmonata</taxon>
        <taxon>Hygrophila</taxon>
        <taxon>Lymnaeoidea</taxon>
        <taxon>Planorbidae</taxon>
        <taxon>Biomphalaria</taxon>
    </lineage>
</organism>
<keyword evidence="6" id="KW-0472">Membrane</keyword>
<dbReference type="RefSeq" id="XP_055879957.1">
    <property type="nucleotide sequence ID" value="XM_056023982.1"/>
</dbReference>
<gene>
    <name evidence="11" type="primary">LOC106053125</name>
</gene>
<dbReference type="OrthoDB" id="1877176at2759"/>
<reference evidence="11" key="1">
    <citation type="submission" date="2025-08" db="UniProtKB">
        <authorList>
            <consortium name="RefSeq"/>
        </authorList>
    </citation>
    <scope>IDENTIFICATION</scope>
</reference>
<dbReference type="Proteomes" id="UP001165740">
    <property type="component" value="Chromosome 3"/>
</dbReference>
<dbReference type="GO" id="GO:0015031">
    <property type="term" value="P:protein transport"/>
    <property type="evidence" value="ECO:0007669"/>
    <property type="project" value="UniProtKB-KW"/>
</dbReference>
<dbReference type="AlphaFoldDB" id="A0A9W2ZY50"/>
<dbReference type="GO" id="GO:0030119">
    <property type="term" value="C:AP-type membrane coat adaptor complex"/>
    <property type="evidence" value="ECO:0007669"/>
    <property type="project" value="TreeGrafter"/>
</dbReference>
<dbReference type="Pfam" id="PF00928">
    <property type="entry name" value="Adap_comp_sub"/>
    <property type="match status" value="1"/>
</dbReference>
<evidence type="ECO:0000313" key="11">
    <source>
        <dbReference type="RefSeq" id="XP_055879957.1"/>
    </source>
</evidence>
<evidence type="ECO:0000256" key="4">
    <source>
        <dbReference type="ARBA" id="ARBA00022448"/>
    </source>
</evidence>
<evidence type="ECO:0000256" key="8">
    <source>
        <dbReference type="ARBA" id="ARBA00030827"/>
    </source>
</evidence>
<dbReference type="OMA" id="KEHPTDY"/>
<dbReference type="InterPro" id="IPR039591">
    <property type="entry name" value="AP5M1"/>
</dbReference>
<dbReference type="Gene3D" id="2.60.40.1170">
    <property type="entry name" value="Mu homology domain, subdomain B"/>
    <property type="match status" value="2"/>
</dbReference>
<dbReference type="GeneID" id="106053125"/>
<evidence type="ECO:0000256" key="2">
    <source>
        <dbReference type="ARBA" id="ARBA00011174"/>
    </source>
</evidence>